<evidence type="ECO:0000313" key="1">
    <source>
        <dbReference type="EMBL" id="TVU48150.1"/>
    </source>
</evidence>
<accession>A0A5J9WLC5</accession>
<gene>
    <name evidence="1" type="ORF">EJB05_07776</name>
</gene>
<dbReference type="AlphaFoldDB" id="A0A5J9WLC5"/>
<reference evidence="1 2" key="1">
    <citation type="journal article" date="2019" name="Sci. Rep.">
        <title>A high-quality genome of Eragrostis curvula grass provides insights into Poaceae evolution and supports new strategies to enhance forage quality.</title>
        <authorList>
            <person name="Carballo J."/>
            <person name="Santos B.A.C.M."/>
            <person name="Zappacosta D."/>
            <person name="Garbus I."/>
            <person name="Selva J.P."/>
            <person name="Gallo C.A."/>
            <person name="Diaz A."/>
            <person name="Albertini E."/>
            <person name="Caccamo M."/>
            <person name="Echenique V."/>
        </authorList>
    </citation>
    <scope>NUCLEOTIDE SEQUENCE [LARGE SCALE GENOMIC DNA]</scope>
    <source>
        <strain evidence="2">cv. Victoria</strain>
        <tissue evidence="1">Leaf</tissue>
    </source>
</reference>
<dbReference type="Gramene" id="TVU48150">
    <property type="protein sequence ID" value="TVU48150"/>
    <property type="gene ID" value="EJB05_07776"/>
</dbReference>
<organism evidence="1 2">
    <name type="scientific">Eragrostis curvula</name>
    <name type="common">weeping love grass</name>
    <dbReference type="NCBI Taxonomy" id="38414"/>
    <lineage>
        <taxon>Eukaryota</taxon>
        <taxon>Viridiplantae</taxon>
        <taxon>Streptophyta</taxon>
        <taxon>Embryophyta</taxon>
        <taxon>Tracheophyta</taxon>
        <taxon>Spermatophyta</taxon>
        <taxon>Magnoliopsida</taxon>
        <taxon>Liliopsida</taxon>
        <taxon>Poales</taxon>
        <taxon>Poaceae</taxon>
        <taxon>PACMAD clade</taxon>
        <taxon>Chloridoideae</taxon>
        <taxon>Eragrostideae</taxon>
        <taxon>Eragrostidinae</taxon>
        <taxon>Eragrostis</taxon>
    </lineage>
</organism>
<sequence length="81" mass="9024">MSHFTVIYKVVLYKAGRGWNTSEYHQDKDTIDDNENDSSALMVSGSRNSTNGVLPLHNGREVISISLVPDDSIASLRGKEW</sequence>
<dbReference type="Proteomes" id="UP000324897">
    <property type="component" value="Chromosome 5"/>
</dbReference>
<comment type="caution">
    <text evidence="1">The sequence shown here is derived from an EMBL/GenBank/DDBJ whole genome shotgun (WGS) entry which is preliminary data.</text>
</comment>
<keyword evidence="2" id="KW-1185">Reference proteome</keyword>
<feature type="non-terminal residue" evidence="1">
    <location>
        <position position="1"/>
    </location>
</feature>
<proteinExistence type="predicted"/>
<protein>
    <submittedName>
        <fullName evidence="1">Uncharacterized protein</fullName>
    </submittedName>
</protein>
<dbReference type="EMBL" id="RWGY01000004">
    <property type="protein sequence ID" value="TVU48150.1"/>
    <property type="molecule type" value="Genomic_DNA"/>
</dbReference>
<name>A0A5J9WLC5_9POAL</name>
<evidence type="ECO:0000313" key="2">
    <source>
        <dbReference type="Proteomes" id="UP000324897"/>
    </source>
</evidence>